<dbReference type="Proteomes" id="UP001372834">
    <property type="component" value="Unassembled WGS sequence"/>
</dbReference>
<name>A0AAN8XP44_POLSC</name>
<reference evidence="1 2" key="1">
    <citation type="submission" date="2023-10" db="EMBL/GenBank/DDBJ databases">
        <title>Genomes of two closely related lineages of the louse Polyplax serrata with different host specificities.</title>
        <authorList>
            <person name="Martinu J."/>
            <person name="Tarabai H."/>
            <person name="Stefka J."/>
            <person name="Hypsa V."/>
        </authorList>
    </citation>
    <scope>NUCLEOTIDE SEQUENCE [LARGE SCALE GENOMIC DNA]</scope>
    <source>
        <strain evidence="1">HR10_N</strain>
    </source>
</reference>
<evidence type="ECO:0000313" key="2">
    <source>
        <dbReference type="Proteomes" id="UP001372834"/>
    </source>
</evidence>
<dbReference type="EMBL" id="JAWJWE010000001">
    <property type="protein sequence ID" value="KAK6644230.1"/>
    <property type="molecule type" value="Genomic_DNA"/>
</dbReference>
<gene>
    <name evidence="1" type="ORF">RUM43_000497</name>
</gene>
<sequence length="156" mass="17367">MNAGGDSIMKCYSSGQPGHRMTICPENNRADAPKRKECSFGRKAGHTIKTCFRRINSIKKDVNSCQRGKKTMSIIVVSVAGKNLKKLQELFNSGADCSLIRESVAKIQSSNRGDTAEGYWTYPGCILYAGYINLPNIQYKCRTENAYGIRPSRDLF</sequence>
<organism evidence="1 2">
    <name type="scientific">Polyplax serrata</name>
    <name type="common">Common mouse louse</name>
    <dbReference type="NCBI Taxonomy" id="468196"/>
    <lineage>
        <taxon>Eukaryota</taxon>
        <taxon>Metazoa</taxon>
        <taxon>Ecdysozoa</taxon>
        <taxon>Arthropoda</taxon>
        <taxon>Hexapoda</taxon>
        <taxon>Insecta</taxon>
        <taxon>Pterygota</taxon>
        <taxon>Neoptera</taxon>
        <taxon>Paraneoptera</taxon>
        <taxon>Psocodea</taxon>
        <taxon>Troctomorpha</taxon>
        <taxon>Phthiraptera</taxon>
        <taxon>Anoplura</taxon>
        <taxon>Polyplacidae</taxon>
        <taxon>Polyplax</taxon>
    </lineage>
</organism>
<accession>A0AAN8XP44</accession>
<dbReference type="GO" id="GO:0008270">
    <property type="term" value="F:zinc ion binding"/>
    <property type="evidence" value="ECO:0007669"/>
    <property type="project" value="InterPro"/>
</dbReference>
<dbReference type="Gene3D" id="4.10.60.10">
    <property type="entry name" value="Zinc finger, CCHC-type"/>
    <property type="match status" value="1"/>
</dbReference>
<comment type="caution">
    <text evidence="1">The sequence shown here is derived from an EMBL/GenBank/DDBJ whole genome shotgun (WGS) entry which is preliminary data.</text>
</comment>
<evidence type="ECO:0000313" key="1">
    <source>
        <dbReference type="EMBL" id="KAK6644230.1"/>
    </source>
</evidence>
<proteinExistence type="predicted"/>
<dbReference type="InterPro" id="IPR036875">
    <property type="entry name" value="Znf_CCHC_sf"/>
</dbReference>
<dbReference type="GO" id="GO:0003676">
    <property type="term" value="F:nucleic acid binding"/>
    <property type="evidence" value="ECO:0007669"/>
    <property type="project" value="InterPro"/>
</dbReference>
<dbReference type="AlphaFoldDB" id="A0AAN8XP44"/>
<protein>
    <submittedName>
        <fullName evidence="1">Uncharacterized protein</fullName>
    </submittedName>
</protein>
<dbReference type="SUPFAM" id="SSF57756">
    <property type="entry name" value="Retrovirus zinc finger-like domains"/>
    <property type="match status" value="1"/>
</dbReference>